<evidence type="ECO:0000313" key="3">
    <source>
        <dbReference type="Proteomes" id="UP000189464"/>
    </source>
</evidence>
<evidence type="ECO:0000256" key="1">
    <source>
        <dbReference type="SAM" id="MobiDB-lite"/>
    </source>
</evidence>
<feature type="compositionally biased region" description="Basic and acidic residues" evidence="1">
    <location>
        <begin position="59"/>
        <end position="69"/>
    </location>
</feature>
<dbReference type="AlphaFoldDB" id="A0A1S6IX99"/>
<protein>
    <submittedName>
        <fullName evidence="2">Uncharacterized protein</fullName>
    </submittedName>
</protein>
<sequence length="69" mass="8077">MKKVVWLVRSEHGKEATTERAERILIREHVKEAADEARRSLSRDKPWSLKTKQQMMDEQQVKQKSSGDA</sequence>
<organism evidence="2 3">
    <name type="scientific">Desulforamulus ferrireducens</name>
    <dbReference type="NCBI Taxonomy" id="1833852"/>
    <lineage>
        <taxon>Bacteria</taxon>
        <taxon>Bacillati</taxon>
        <taxon>Bacillota</taxon>
        <taxon>Clostridia</taxon>
        <taxon>Eubacteriales</taxon>
        <taxon>Peptococcaceae</taxon>
        <taxon>Desulforamulus</taxon>
    </lineage>
</organism>
<name>A0A1S6IX99_9FIRM</name>
<gene>
    <name evidence="2" type="ORF">B0537_10030</name>
</gene>
<reference evidence="2 3" key="1">
    <citation type="journal article" date="2016" name="Int. J. Syst. Evol. Microbiol.">
        <title>Desulfotomaculum ferrireducens sp. nov., a moderately thermophilic sulfate-reducing and dissimilatory Fe(III)-reducing bacterium isolated from compost.</title>
        <authorList>
            <person name="Yang G."/>
            <person name="Guo J."/>
            <person name="Zhuang L."/>
            <person name="Yuan Y."/>
            <person name="Zhou S."/>
        </authorList>
    </citation>
    <scope>NUCLEOTIDE SEQUENCE [LARGE SCALE GENOMIC DNA]</scope>
    <source>
        <strain evidence="2 3">GSS09</strain>
    </source>
</reference>
<dbReference type="KEGG" id="dfg:B0537_10030"/>
<keyword evidence="3" id="KW-1185">Reference proteome</keyword>
<dbReference type="EMBL" id="CP019698">
    <property type="protein sequence ID" value="AQS59397.1"/>
    <property type="molecule type" value="Genomic_DNA"/>
</dbReference>
<dbReference type="Proteomes" id="UP000189464">
    <property type="component" value="Chromosome"/>
</dbReference>
<feature type="region of interest" description="Disordered" evidence="1">
    <location>
        <begin position="36"/>
        <end position="69"/>
    </location>
</feature>
<feature type="compositionally biased region" description="Basic and acidic residues" evidence="1">
    <location>
        <begin position="36"/>
        <end position="47"/>
    </location>
</feature>
<dbReference type="RefSeq" id="WP_077714469.1">
    <property type="nucleotide sequence ID" value="NZ_CP019698.1"/>
</dbReference>
<proteinExistence type="predicted"/>
<accession>A0A1S6IX99</accession>
<evidence type="ECO:0000313" key="2">
    <source>
        <dbReference type="EMBL" id="AQS59397.1"/>
    </source>
</evidence>